<comment type="caution">
    <text evidence="1">The sequence shown here is derived from an EMBL/GenBank/DDBJ whole genome shotgun (WGS) entry which is preliminary data.</text>
</comment>
<sequence length="301" mass="34167">MSCNFLWQLEFVTSSKGEDLGNARPYFGMHGHAKYPFLARVETSRFWESTWHMVPFARPCNGMLGRASLNFDSLGARTFNWLPCADFPLILSDFFMFLQTMGFFLKDIYSFDIHYTDSWFFLCFATPKFAELTPPTSDTAKKVSFFYNIEPIERTFKFKIPSVEASSDTYPSDSEMSGVRRSSSKFALDDIDSMVSKCKAIKRETIQPVISAPKHDPPKPESSTPHSKLATNKKKKPADAAEAFEQMTKFHESLAKEAEGGKQMISDLQKIAVSKNKKYADVTKELSRVKAKLQDAYAQHA</sequence>
<proteinExistence type="predicted"/>
<accession>A0ACB9ITW5</accession>
<gene>
    <name evidence="1" type="ORF">L1987_20623</name>
</gene>
<protein>
    <submittedName>
        <fullName evidence="1">Uncharacterized protein</fullName>
    </submittedName>
</protein>
<keyword evidence="2" id="KW-1185">Reference proteome</keyword>
<name>A0ACB9ITW5_9ASTR</name>
<dbReference type="Proteomes" id="UP001056120">
    <property type="component" value="Linkage Group LG07"/>
</dbReference>
<reference evidence="1 2" key="2">
    <citation type="journal article" date="2022" name="Mol. Ecol. Resour.">
        <title>The genomes of chicory, endive, great burdock and yacon provide insights into Asteraceae paleo-polyploidization history and plant inulin production.</title>
        <authorList>
            <person name="Fan W."/>
            <person name="Wang S."/>
            <person name="Wang H."/>
            <person name="Wang A."/>
            <person name="Jiang F."/>
            <person name="Liu H."/>
            <person name="Zhao H."/>
            <person name="Xu D."/>
            <person name="Zhang Y."/>
        </authorList>
    </citation>
    <scope>NUCLEOTIDE SEQUENCE [LARGE SCALE GENOMIC DNA]</scope>
    <source>
        <strain evidence="2">cv. Yunnan</strain>
        <tissue evidence="1">Leaves</tissue>
    </source>
</reference>
<organism evidence="1 2">
    <name type="scientific">Smallanthus sonchifolius</name>
    <dbReference type="NCBI Taxonomy" id="185202"/>
    <lineage>
        <taxon>Eukaryota</taxon>
        <taxon>Viridiplantae</taxon>
        <taxon>Streptophyta</taxon>
        <taxon>Embryophyta</taxon>
        <taxon>Tracheophyta</taxon>
        <taxon>Spermatophyta</taxon>
        <taxon>Magnoliopsida</taxon>
        <taxon>eudicotyledons</taxon>
        <taxon>Gunneridae</taxon>
        <taxon>Pentapetalae</taxon>
        <taxon>asterids</taxon>
        <taxon>campanulids</taxon>
        <taxon>Asterales</taxon>
        <taxon>Asteraceae</taxon>
        <taxon>Asteroideae</taxon>
        <taxon>Heliantheae alliance</taxon>
        <taxon>Millerieae</taxon>
        <taxon>Smallanthus</taxon>
    </lineage>
</organism>
<evidence type="ECO:0000313" key="2">
    <source>
        <dbReference type="Proteomes" id="UP001056120"/>
    </source>
</evidence>
<dbReference type="EMBL" id="CM042024">
    <property type="protein sequence ID" value="KAI3810941.1"/>
    <property type="molecule type" value="Genomic_DNA"/>
</dbReference>
<evidence type="ECO:0000313" key="1">
    <source>
        <dbReference type="EMBL" id="KAI3810941.1"/>
    </source>
</evidence>
<reference evidence="2" key="1">
    <citation type="journal article" date="2022" name="Mol. Ecol. Resour.">
        <title>The genomes of chicory, endive, great burdock and yacon provide insights into Asteraceae palaeo-polyploidization history and plant inulin production.</title>
        <authorList>
            <person name="Fan W."/>
            <person name="Wang S."/>
            <person name="Wang H."/>
            <person name="Wang A."/>
            <person name="Jiang F."/>
            <person name="Liu H."/>
            <person name="Zhao H."/>
            <person name="Xu D."/>
            <person name="Zhang Y."/>
        </authorList>
    </citation>
    <scope>NUCLEOTIDE SEQUENCE [LARGE SCALE GENOMIC DNA]</scope>
    <source>
        <strain evidence="2">cv. Yunnan</strain>
    </source>
</reference>